<gene>
    <name evidence="1" type="ORF">AS030_13100</name>
</gene>
<evidence type="ECO:0000313" key="1">
    <source>
        <dbReference type="EMBL" id="KSU83492.1"/>
    </source>
</evidence>
<name>A0A0V8J996_9BACL</name>
<sequence length="128" mass="14728">MLKKCMSFFKLGQASIDLVLDSNELKPGQNVNGYFRLKGKWMKQIIKRLECDLILHNTEDKTEHMIESVTTIYMSKELASDGSIEIPLTYQLPQDLLSSSSTVSYRFQTRLICDNMRCVDHDEITICS</sequence>
<protein>
    <recommendedName>
        <fullName evidence="3">Sporulation protein</fullName>
    </recommendedName>
</protein>
<dbReference type="Pfam" id="PF07070">
    <property type="entry name" value="Spo0M"/>
    <property type="match status" value="1"/>
</dbReference>
<evidence type="ECO:0008006" key="3">
    <source>
        <dbReference type="Google" id="ProtNLM"/>
    </source>
</evidence>
<keyword evidence="2" id="KW-1185">Reference proteome</keyword>
<evidence type="ECO:0000313" key="2">
    <source>
        <dbReference type="Proteomes" id="UP000054099"/>
    </source>
</evidence>
<dbReference type="Proteomes" id="UP000054099">
    <property type="component" value="Unassembled WGS sequence"/>
</dbReference>
<reference evidence="1 2" key="1">
    <citation type="journal article" date="2014" name="Antonie Van Leeuwenhoek">
        <title>Fictibacillus enclensis sp. nov., isolated from marine sediment.</title>
        <authorList>
            <person name="Dastager S.G."/>
            <person name="Mawlankar R."/>
            <person name="Srinivasan K."/>
            <person name="Tang S.K."/>
            <person name="Lee J.C."/>
            <person name="Ramana V.V."/>
            <person name="Shouche Y.S."/>
        </authorList>
    </citation>
    <scope>NUCLEOTIDE SEQUENCE [LARGE SCALE GENOMIC DNA]</scope>
    <source>
        <strain evidence="1 2">NIO-1003</strain>
    </source>
</reference>
<organism evidence="1 2">
    <name type="scientific">Fictibacillus enclensis</name>
    <dbReference type="NCBI Taxonomy" id="1017270"/>
    <lineage>
        <taxon>Bacteria</taxon>
        <taxon>Bacillati</taxon>
        <taxon>Bacillota</taxon>
        <taxon>Bacilli</taxon>
        <taxon>Bacillales</taxon>
        <taxon>Fictibacillaceae</taxon>
        <taxon>Fictibacillus</taxon>
    </lineage>
</organism>
<dbReference type="RefSeq" id="WP_061972331.1">
    <property type="nucleotide sequence ID" value="NZ_CP126109.1"/>
</dbReference>
<proteinExistence type="predicted"/>
<dbReference type="OrthoDB" id="2988706at2"/>
<accession>A0A0V8J996</accession>
<dbReference type="AlphaFoldDB" id="A0A0V8J996"/>
<comment type="caution">
    <text evidence="1">The sequence shown here is derived from an EMBL/GenBank/DDBJ whole genome shotgun (WGS) entry which is preliminary data.</text>
</comment>
<dbReference type="InterPro" id="IPR009776">
    <property type="entry name" value="Spore_0_M"/>
</dbReference>
<dbReference type="EMBL" id="LNQN01000002">
    <property type="protein sequence ID" value="KSU83492.1"/>
    <property type="molecule type" value="Genomic_DNA"/>
</dbReference>